<dbReference type="CDD" id="cd02393">
    <property type="entry name" value="KH-I_PNPase"/>
    <property type="match status" value="1"/>
</dbReference>
<dbReference type="STRING" id="1797197.A2Y75_11970"/>
<dbReference type="SUPFAM" id="SSF54211">
    <property type="entry name" value="Ribosomal protein S5 domain 2-like"/>
    <property type="match status" value="2"/>
</dbReference>
<dbReference type="PROSITE" id="PS50084">
    <property type="entry name" value="KH_TYPE_1"/>
    <property type="match status" value="1"/>
</dbReference>
<keyword evidence="2 8" id="KW-0963">Cytoplasm</keyword>
<gene>
    <name evidence="8" type="primary">pnp</name>
    <name evidence="11" type="ORF">A2Y75_11970</name>
</gene>
<dbReference type="Pfam" id="PF03725">
    <property type="entry name" value="RNase_PH_C"/>
    <property type="match status" value="2"/>
</dbReference>
<dbReference type="FunFam" id="3.30.230.70:FF:000001">
    <property type="entry name" value="Polyribonucleotide nucleotidyltransferase"/>
    <property type="match status" value="1"/>
</dbReference>
<keyword evidence="3 8" id="KW-0808">Transferase</keyword>
<comment type="subcellular location">
    <subcellularLocation>
        <location evidence="8">Cytoplasm</location>
    </subcellularLocation>
</comment>
<evidence type="ECO:0000256" key="3">
    <source>
        <dbReference type="ARBA" id="ARBA00022679"/>
    </source>
</evidence>
<evidence type="ECO:0000256" key="4">
    <source>
        <dbReference type="ARBA" id="ARBA00022695"/>
    </source>
</evidence>
<dbReference type="PANTHER" id="PTHR11252">
    <property type="entry name" value="POLYRIBONUCLEOTIDE NUCLEOTIDYLTRANSFERASE"/>
    <property type="match status" value="1"/>
</dbReference>
<dbReference type="SMART" id="SM00322">
    <property type="entry name" value="KH"/>
    <property type="match status" value="1"/>
</dbReference>
<feature type="binding site" evidence="8">
    <location>
        <position position="506"/>
    </location>
    <ligand>
        <name>Mg(2+)</name>
        <dbReference type="ChEBI" id="CHEBI:18420"/>
    </ligand>
</feature>
<dbReference type="FunFam" id="3.30.230.70:FF:000002">
    <property type="entry name" value="Polyribonucleotide nucleotidyltransferase"/>
    <property type="match status" value="1"/>
</dbReference>
<sequence length="768" mass="85157">MEMIVKMNTETKRYAVDLFGKEFGFEIGKLATLADGAVVVSCGGTDLLVTAMGSKHEVDRDYFPLVVDVEERMYAAGKIPGGFFRREGRPSERSILTARLIDRPLRPNFAQDMRIEVQVIATVLSVDQSNAPDILAINGASAALCISDIPWTGPVGAVRVGLIPEGFVMNPTFQDMANSRLDLVVAGVMNEETNEVDVIMVEAGAEQVPESEMADALEFSRQGIREMIKIQQTMIREVGKPKRQVNLKSYDFDAVRMRFPEMKSRLDQLLREIARNQLDKTERDEQIRAMLQGFVDTAESESKGEDFQHAVKEYFDQLEGKALRRLIVEDELRIDGRRPEEIRPISCEVGLISRTHGSGLFARGLTQVLTLLTLGPISDVQKIDDLSLEESKRYLHHYNFPPFSVGETGMLRGPRRREIGHGALAERALVSIIPDESEFPYAIRLVSEVLSSNGSTSMASVCASTLALLDAGVPLRDNKTVAGIAMGLIKEEDKVVVLTDIQGIEDKSGDMDFKVAGTEDGITALQMDMKIRGISVETLERALDQAREARMYILRKIYETMAEPRKELSPYAPRVITFTVPVDKIREVIGPGGKVIHKIVADYEVELDIEDDGRVFITAKDLDSGMAARKTVEQIIREPKPGEVFDGTVTRTTSFGAFVEILPGKEGLVHISKLADRHIPSVEDVVNVGDPIKVEVMEIDKMGRLNLRAIDLKIPEGLPESGPRGEGRPSDRGGPRPPGRYQDNQGRGDGRDGRGDPNRPPRPERKNW</sequence>
<proteinExistence type="inferred from homology"/>
<dbReference type="PROSITE" id="PS50126">
    <property type="entry name" value="S1"/>
    <property type="match status" value="1"/>
</dbReference>
<comment type="function">
    <text evidence="8">Involved in mRNA degradation. Catalyzes the phosphorolysis of single-stranded polyribonucleotides processively in the 3'- to 5'-direction.</text>
</comment>
<dbReference type="InterPro" id="IPR036345">
    <property type="entry name" value="ExoRNase_PH_dom2_sf"/>
</dbReference>
<dbReference type="InterPro" id="IPR015848">
    <property type="entry name" value="PNPase_PH_RNA-bd_bac/org-type"/>
</dbReference>
<dbReference type="SUPFAM" id="SSF54791">
    <property type="entry name" value="Eukaryotic type KH-domain (KH-domain type I)"/>
    <property type="match status" value="1"/>
</dbReference>
<evidence type="ECO:0000256" key="2">
    <source>
        <dbReference type="ARBA" id="ARBA00022490"/>
    </source>
</evidence>
<keyword evidence="7 8" id="KW-0694">RNA-binding</keyword>
<dbReference type="GO" id="GO:0005829">
    <property type="term" value="C:cytosol"/>
    <property type="evidence" value="ECO:0007669"/>
    <property type="project" value="TreeGrafter"/>
</dbReference>
<evidence type="ECO:0000256" key="6">
    <source>
        <dbReference type="ARBA" id="ARBA00022842"/>
    </source>
</evidence>
<dbReference type="AlphaFoldDB" id="A0A1F2WJF2"/>
<dbReference type="InterPro" id="IPR027408">
    <property type="entry name" value="PNPase/RNase_PH_dom_sf"/>
</dbReference>
<dbReference type="InterPro" id="IPR036612">
    <property type="entry name" value="KH_dom_type_1_sf"/>
</dbReference>
<dbReference type="GO" id="GO:0000287">
    <property type="term" value="F:magnesium ion binding"/>
    <property type="evidence" value="ECO:0007669"/>
    <property type="project" value="UniProtKB-UniRule"/>
</dbReference>
<feature type="region of interest" description="Disordered" evidence="9">
    <location>
        <begin position="715"/>
        <end position="768"/>
    </location>
</feature>
<dbReference type="Pfam" id="PF03726">
    <property type="entry name" value="PNPase"/>
    <property type="match status" value="1"/>
</dbReference>
<dbReference type="NCBIfam" id="TIGR03591">
    <property type="entry name" value="polynuc_phos"/>
    <property type="match status" value="1"/>
</dbReference>
<dbReference type="InterPro" id="IPR015847">
    <property type="entry name" value="ExoRNase_PH_dom2"/>
</dbReference>
<dbReference type="NCBIfam" id="NF008805">
    <property type="entry name" value="PRK11824.1"/>
    <property type="match status" value="1"/>
</dbReference>
<dbReference type="InterPro" id="IPR004087">
    <property type="entry name" value="KH_dom"/>
</dbReference>
<evidence type="ECO:0000313" key="11">
    <source>
        <dbReference type="EMBL" id="OFW56988.1"/>
    </source>
</evidence>
<evidence type="ECO:0000256" key="9">
    <source>
        <dbReference type="SAM" id="MobiDB-lite"/>
    </source>
</evidence>
<dbReference type="InterPro" id="IPR003029">
    <property type="entry name" value="S1_domain"/>
</dbReference>
<dbReference type="SMART" id="SM00316">
    <property type="entry name" value="S1"/>
    <property type="match status" value="1"/>
</dbReference>
<dbReference type="Gene3D" id="3.30.230.70">
    <property type="entry name" value="GHMP Kinase, N-terminal domain"/>
    <property type="match status" value="2"/>
</dbReference>
<dbReference type="EMBL" id="MELK01000039">
    <property type="protein sequence ID" value="OFW56988.1"/>
    <property type="molecule type" value="Genomic_DNA"/>
</dbReference>
<feature type="compositionally biased region" description="Basic and acidic residues" evidence="9">
    <location>
        <begin position="723"/>
        <end position="734"/>
    </location>
</feature>
<name>A0A1F2WJF2_9ACTN</name>
<dbReference type="InterPro" id="IPR001247">
    <property type="entry name" value="ExoRNase_PH_dom1"/>
</dbReference>
<dbReference type="Gene3D" id="2.40.50.140">
    <property type="entry name" value="Nucleic acid-binding proteins"/>
    <property type="match status" value="1"/>
</dbReference>
<dbReference type="GO" id="GO:0004654">
    <property type="term" value="F:polyribonucleotide nucleotidyltransferase activity"/>
    <property type="evidence" value="ECO:0007669"/>
    <property type="project" value="UniProtKB-UniRule"/>
</dbReference>
<dbReference type="GO" id="GO:0003723">
    <property type="term" value="F:RNA binding"/>
    <property type="evidence" value="ECO:0007669"/>
    <property type="project" value="UniProtKB-UniRule"/>
</dbReference>
<dbReference type="Proteomes" id="UP000177876">
    <property type="component" value="Unassembled WGS sequence"/>
</dbReference>
<comment type="catalytic activity">
    <reaction evidence="8">
        <text>RNA(n+1) + phosphate = RNA(n) + a ribonucleoside 5'-diphosphate</text>
        <dbReference type="Rhea" id="RHEA:22096"/>
        <dbReference type="Rhea" id="RHEA-COMP:14527"/>
        <dbReference type="Rhea" id="RHEA-COMP:17342"/>
        <dbReference type="ChEBI" id="CHEBI:43474"/>
        <dbReference type="ChEBI" id="CHEBI:57930"/>
        <dbReference type="ChEBI" id="CHEBI:140395"/>
        <dbReference type="EC" id="2.7.7.8"/>
    </reaction>
</comment>
<reference evidence="11 12" key="1">
    <citation type="journal article" date="2016" name="Nat. Commun.">
        <title>Thousands of microbial genomes shed light on interconnected biogeochemical processes in an aquifer system.</title>
        <authorList>
            <person name="Anantharaman K."/>
            <person name="Brown C.T."/>
            <person name="Hug L.A."/>
            <person name="Sharon I."/>
            <person name="Castelle C.J."/>
            <person name="Probst A.J."/>
            <person name="Thomas B.C."/>
            <person name="Singh A."/>
            <person name="Wilkins M.J."/>
            <person name="Karaoz U."/>
            <person name="Brodie E.L."/>
            <person name="Williams K.H."/>
            <person name="Hubbard S.S."/>
            <person name="Banfield J.F."/>
        </authorList>
    </citation>
    <scope>NUCLEOTIDE SEQUENCE [LARGE SCALE GENOMIC DNA]</scope>
</reference>
<accession>A0A1F2WJF2</accession>
<protein>
    <recommendedName>
        <fullName evidence="8">Polyribonucleotide nucleotidyltransferase</fullName>
        <ecNumber evidence="8">2.7.7.8</ecNumber>
    </recommendedName>
    <alternativeName>
        <fullName evidence="8">Polynucleotide phosphorylase</fullName>
        <shortName evidence="8">PNPase</shortName>
    </alternativeName>
</protein>
<keyword evidence="4 8" id="KW-0548">Nucleotidyltransferase</keyword>
<evidence type="ECO:0000256" key="7">
    <source>
        <dbReference type="ARBA" id="ARBA00022884"/>
    </source>
</evidence>
<dbReference type="InterPro" id="IPR020568">
    <property type="entry name" value="Ribosomal_Su5_D2-typ_SF"/>
</dbReference>
<dbReference type="GO" id="GO:0006396">
    <property type="term" value="P:RNA processing"/>
    <property type="evidence" value="ECO:0007669"/>
    <property type="project" value="InterPro"/>
</dbReference>
<dbReference type="CDD" id="cd04472">
    <property type="entry name" value="S1_PNPase"/>
    <property type="match status" value="1"/>
</dbReference>
<dbReference type="EC" id="2.7.7.8" evidence="8"/>
<dbReference type="PIRSF" id="PIRSF005499">
    <property type="entry name" value="PNPase"/>
    <property type="match status" value="1"/>
</dbReference>
<feature type="domain" description="S1 motif" evidence="10">
    <location>
        <begin position="642"/>
        <end position="710"/>
    </location>
</feature>
<dbReference type="SUPFAM" id="SSF55666">
    <property type="entry name" value="Ribonuclease PH domain 2-like"/>
    <property type="match status" value="2"/>
</dbReference>
<keyword evidence="5 8" id="KW-0479">Metal-binding</keyword>
<evidence type="ECO:0000313" key="12">
    <source>
        <dbReference type="Proteomes" id="UP000177876"/>
    </source>
</evidence>
<evidence type="ECO:0000256" key="1">
    <source>
        <dbReference type="ARBA" id="ARBA00007404"/>
    </source>
</evidence>
<evidence type="ECO:0000259" key="10">
    <source>
        <dbReference type="PROSITE" id="PS50126"/>
    </source>
</evidence>
<dbReference type="Pfam" id="PF01138">
    <property type="entry name" value="RNase_PH"/>
    <property type="match status" value="2"/>
</dbReference>
<comment type="similarity">
    <text evidence="1 8">Belongs to the polyribonucleotide nucleotidyltransferase family.</text>
</comment>
<feature type="compositionally biased region" description="Basic and acidic residues" evidence="9">
    <location>
        <begin position="746"/>
        <end position="768"/>
    </location>
</feature>
<comment type="cofactor">
    <cofactor evidence="8">
        <name>Mg(2+)</name>
        <dbReference type="ChEBI" id="CHEBI:18420"/>
    </cofactor>
</comment>
<dbReference type="GO" id="GO:0000175">
    <property type="term" value="F:3'-5'-RNA exonuclease activity"/>
    <property type="evidence" value="ECO:0007669"/>
    <property type="project" value="TreeGrafter"/>
</dbReference>
<dbReference type="CDD" id="cd11363">
    <property type="entry name" value="RNase_PH_PNPase_1"/>
    <property type="match status" value="1"/>
</dbReference>
<dbReference type="FunFam" id="3.30.1370.10:FF:000001">
    <property type="entry name" value="Polyribonucleotide nucleotidyltransferase"/>
    <property type="match status" value="1"/>
</dbReference>
<organism evidence="11 12">
    <name type="scientific">Candidatus Solincola sediminis</name>
    <dbReference type="NCBI Taxonomy" id="1797199"/>
    <lineage>
        <taxon>Bacteria</taxon>
        <taxon>Bacillati</taxon>
        <taxon>Actinomycetota</taxon>
        <taxon>Candidatus Geothermincolia</taxon>
        <taxon>Candidatus Geothermincolales</taxon>
        <taxon>Candidatus Geothermincolaceae</taxon>
        <taxon>Candidatus Solincola</taxon>
    </lineage>
</organism>
<keyword evidence="6 8" id="KW-0460">Magnesium</keyword>
<dbReference type="InterPro" id="IPR004088">
    <property type="entry name" value="KH_dom_type_1"/>
</dbReference>
<feature type="binding site" evidence="8">
    <location>
        <position position="512"/>
    </location>
    <ligand>
        <name>Mg(2+)</name>
        <dbReference type="ChEBI" id="CHEBI:18420"/>
    </ligand>
</feature>
<dbReference type="Pfam" id="PF00013">
    <property type="entry name" value="KH_1"/>
    <property type="match status" value="1"/>
</dbReference>
<dbReference type="CDD" id="cd11364">
    <property type="entry name" value="RNase_PH_PNPase_2"/>
    <property type="match status" value="1"/>
</dbReference>
<dbReference type="InterPro" id="IPR012340">
    <property type="entry name" value="NA-bd_OB-fold"/>
</dbReference>
<dbReference type="InterPro" id="IPR012162">
    <property type="entry name" value="PNPase"/>
</dbReference>
<dbReference type="Gene3D" id="3.30.1370.10">
    <property type="entry name" value="K Homology domain, type 1"/>
    <property type="match status" value="1"/>
</dbReference>
<evidence type="ECO:0000256" key="5">
    <source>
        <dbReference type="ARBA" id="ARBA00022723"/>
    </source>
</evidence>
<dbReference type="Pfam" id="PF00575">
    <property type="entry name" value="S1"/>
    <property type="match status" value="1"/>
</dbReference>
<evidence type="ECO:0000256" key="8">
    <source>
        <dbReference type="HAMAP-Rule" id="MF_01595"/>
    </source>
</evidence>
<comment type="caution">
    <text evidence="11">The sequence shown here is derived from an EMBL/GenBank/DDBJ whole genome shotgun (WGS) entry which is preliminary data.</text>
</comment>
<dbReference type="SUPFAM" id="SSF50249">
    <property type="entry name" value="Nucleic acid-binding proteins"/>
    <property type="match status" value="1"/>
</dbReference>
<dbReference type="GO" id="GO:0006402">
    <property type="term" value="P:mRNA catabolic process"/>
    <property type="evidence" value="ECO:0007669"/>
    <property type="project" value="UniProtKB-UniRule"/>
</dbReference>
<dbReference type="HAMAP" id="MF_01595">
    <property type="entry name" value="PNPase"/>
    <property type="match status" value="1"/>
</dbReference>
<dbReference type="PANTHER" id="PTHR11252:SF0">
    <property type="entry name" value="POLYRIBONUCLEOTIDE NUCLEOTIDYLTRANSFERASE 1, MITOCHONDRIAL"/>
    <property type="match status" value="1"/>
</dbReference>